<evidence type="ECO:0000313" key="1">
    <source>
        <dbReference type="EMBL" id="JAH65454.1"/>
    </source>
</evidence>
<proteinExistence type="predicted"/>
<accession>A0A0E9UHW6</accession>
<reference evidence="1" key="2">
    <citation type="journal article" date="2015" name="Fish Shellfish Immunol.">
        <title>Early steps in the European eel (Anguilla anguilla)-Vibrio vulnificus interaction in the gills: Role of the RtxA13 toxin.</title>
        <authorList>
            <person name="Callol A."/>
            <person name="Pajuelo D."/>
            <person name="Ebbesson L."/>
            <person name="Teles M."/>
            <person name="MacKenzie S."/>
            <person name="Amaro C."/>
        </authorList>
    </citation>
    <scope>NUCLEOTIDE SEQUENCE</scope>
</reference>
<dbReference type="EMBL" id="GBXM01043123">
    <property type="protein sequence ID" value="JAH65454.1"/>
    <property type="molecule type" value="Transcribed_RNA"/>
</dbReference>
<dbReference type="AlphaFoldDB" id="A0A0E9UHW6"/>
<sequence>MQTFNINTELWHSQLYYLSTCDRQINITYLTFNCFITSSQ</sequence>
<protein>
    <submittedName>
        <fullName evidence="1">Uncharacterized protein</fullName>
    </submittedName>
</protein>
<name>A0A0E9UHW6_ANGAN</name>
<reference evidence="1" key="1">
    <citation type="submission" date="2014-11" db="EMBL/GenBank/DDBJ databases">
        <authorList>
            <person name="Amaro Gonzalez C."/>
        </authorList>
    </citation>
    <scope>NUCLEOTIDE SEQUENCE</scope>
</reference>
<organism evidence="1">
    <name type="scientific">Anguilla anguilla</name>
    <name type="common">European freshwater eel</name>
    <name type="synonym">Muraena anguilla</name>
    <dbReference type="NCBI Taxonomy" id="7936"/>
    <lineage>
        <taxon>Eukaryota</taxon>
        <taxon>Metazoa</taxon>
        <taxon>Chordata</taxon>
        <taxon>Craniata</taxon>
        <taxon>Vertebrata</taxon>
        <taxon>Euteleostomi</taxon>
        <taxon>Actinopterygii</taxon>
        <taxon>Neopterygii</taxon>
        <taxon>Teleostei</taxon>
        <taxon>Anguilliformes</taxon>
        <taxon>Anguillidae</taxon>
        <taxon>Anguilla</taxon>
    </lineage>
</organism>